<keyword evidence="1" id="KW-0812">Transmembrane</keyword>
<keyword evidence="1" id="KW-0472">Membrane</keyword>
<organism evidence="2 3">
    <name type="scientific">Moraxella lacunata</name>
    <dbReference type="NCBI Taxonomy" id="477"/>
    <lineage>
        <taxon>Bacteria</taxon>
        <taxon>Pseudomonadati</taxon>
        <taxon>Pseudomonadota</taxon>
        <taxon>Gammaproteobacteria</taxon>
        <taxon>Moraxellales</taxon>
        <taxon>Moraxellaceae</taxon>
        <taxon>Moraxella</taxon>
    </lineage>
</organism>
<feature type="transmembrane region" description="Helical" evidence="1">
    <location>
        <begin position="21"/>
        <end position="45"/>
    </location>
</feature>
<evidence type="ECO:0000313" key="3">
    <source>
        <dbReference type="Proteomes" id="UP000092607"/>
    </source>
</evidence>
<gene>
    <name evidence="2" type="ORF">A9309_02640</name>
</gene>
<accession>A0A1B8Q5F9</accession>
<dbReference type="EMBL" id="LZMS01000037">
    <property type="protein sequence ID" value="OBX64983.1"/>
    <property type="molecule type" value="Genomic_DNA"/>
</dbReference>
<sequence length="113" mass="13195">MNDSPSIFWRLSEELFIYPKTIIFSTYIIAFFSLLFIVSDGYQPFFLVNESLSIPNKNKWVADASIIYTITLIIIFIFRATFLFISNDTKEINHEQFSLIFNSGFARSPLNFL</sequence>
<comment type="caution">
    <text evidence="2">The sequence shown here is derived from an EMBL/GenBank/DDBJ whole genome shotgun (WGS) entry which is preliminary data.</text>
</comment>
<reference evidence="2 3" key="1">
    <citation type="submission" date="2016-06" db="EMBL/GenBank/DDBJ databases">
        <title>Draft genome of Moraxella lacunata CCUG 57757A.</title>
        <authorList>
            <person name="Salva-Serra F."/>
            <person name="Engstrom-Jakobsson H."/>
            <person name="Thorell K."/>
            <person name="Gonzales-Siles L."/>
            <person name="Karlsson R."/>
            <person name="Boulund F."/>
            <person name="Engstrand L."/>
            <person name="Kristiansson E."/>
            <person name="Moore E."/>
        </authorList>
    </citation>
    <scope>NUCLEOTIDE SEQUENCE [LARGE SCALE GENOMIC DNA]</scope>
    <source>
        <strain evidence="2 3">CCUG 57757A</strain>
    </source>
</reference>
<evidence type="ECO:0000256" key="1">
    <source>
        <dbReference type="SAM" id="Phobius"/>
    </source>
</evidence>
<dbReference type="AlphaFoldDB" id="A0A1B8Q5F9"/>
<evidence type="ECO:0000313" key="2">
    <source>
        <dbReference type="EMBL" id="OBX64983.1"/>
    </source>
</evidence>
<keyword evidence="1" id="KW-1133">Transmembrane helix</keyword>
<protein>
    <submittedName>
        <fullName evidence="2">Uncharacterized protein</fullName>
    </submittedName>
</protein>
<dbReference type="Proteomes" id="UP000092607">
    <property type="component" value="Unassembled WGS sequence"/>
</dbReference>
<proteinExistence type="predicted"/>
<name>A0A1B8Q5F9_MORLA</name>
<dbReference type="RefSeq" id="WP_065255355.1">
    <property type="nucleotide sequence ID" value="NZ_JARDJM010000041.1"/>
</dbReference>
<feature type="transmembrane region" description="Helical" evidence="1">
    <location>
        <begin position="65"/>
        <end position="85"/>
    </location>
</feature>